<name>A0A2C5Z2R6_9HYPO</name>
<evidence type="ECO:0000313" key="3">
    <source>
        <dbReference type="EMBL" id="PHH73481.1"/>
    </source>
</evidence>
<feature type="coiled-coil region" evidence="1">
    <location>
        <begin position="243"/>
        <end position="284"/>
    </location>
</feature>
<sequence length="414" mass="47614">MHIDTLNMADMALEMEDTSLIQIVCGFLLTSLVFLWTLLSTSIKLILHLPLKALDYLIDGIVQTTISALLLVLASVAIYYCWSRRESVKAYTIKSLKGALAWLEPPPPPATWINGRPPPEIRDRYYVPVKPARDDLCPRNAEECGKISTYATTLERELEQLYDDASATIRELRRNRGVADLEAARAIEKLTVANARIAELEAQQKQAQDRIVELEGLDTESQAKLAQFECKTAQLQMNWRDCRNKAARTAEKLEAQVKAEEEKLVESEKKRVEAEKQYRNERLQRKKMFETYCAHDKVRGDLMTNWRSNLQHQLRRKSRVMNTILKSTRPCQELSRELHEYKWRFGDIKPASRRARRTGGGAMARYQLLRSHLGSRMMMDEDGYYSETLGSSYQSDMLHAGRCFDDLDSQMADV</sequence>
<gene>
    <name evidence="3" type="ORF">CDD80_3810</name>
</gene>
<feature type="transmembrane region" description="Helical" evidence="2">
    <location>
        <begin position="20"/>
        <end position="39"/>
    </location>
</feature>
<keyword evidence="1" id="KW-0175">Coiled coil</keyword>
<evidence type="ECO:0000256" key="2">
    <source>
        <dbReference type="SAM" id="Phobius"/>
    </source>
</evidence>
<organism evidence="3 4">
    <name type="scientific">Ophiocordyceps camponoti-rufipedis</name>
    <dbReference type="NCBI Taxonomy" id="2004952"/>
    <lineage>
        <taxon>Eukaryota</taxon>
        <taxon>Fungi</taxon>
        <taxon>Dikarya</taxon>
        <taxon>Ascomycota</taxon>
        <taxon>Pezizomycotina</taxon>
        <taxon>Sordariomycetes</taxon>
        <taxon>Hypocreomycetidae</taxon>
        <taxon>Hypocreales</taxon>
        <taxon>Ophiocordycipitaceae</taxon>
        <taxon>Ophiocordyceps</taxon>
    </lineage>
</organism>
<dbReference type="OrthoDB" id="10365161at2759"/>
<accession>A0A2C5Z2R6</accession>
<keyword evidence="4" id="KW-1185">Reference proteome</keyword>
<keyword evidence="2" id="KW-0812">Transmembrane</keyword>
<dbReference type="AlphaFoldDB" id="A0A2C5Z2R6"/>
<feature type="transmembrane region" description="Helical" evidence="2">
    <location>
        <begin position="60"/>
        <end position="80"/>
    </location>
</feature>
<protein>
    <submittedName>
        <fullName evidence="3">Uncharacterized protein</fullName>
    </submittedName>
</protein>
<keyword evidence="2" id="KW-1133">Transmembrane helix</keyword>
<comment type="caution">
    <text evidence="3">The sequence shown here is derived from an EMBL/GenBank/DDBJ whole genome shotgun (WGS) entry which is preliminary data.</text>
</comment>
<keyword evidence="2" id="KW-0472">Membrane</keyword>
<evidence type="ECO:0000313" key="4">
    <source>
        <dbReference type="Proteomes" id="UP000226431"/>
    </source>
</evidence>
<feature type="coiled-coil region" evidence="1">
    <location>
        <begin position="151"/>
        <end position="217"/>
    </location>
</feature>
<evidence type="ECO:0000256" key="1">
    <source>
        <dbReference type="SAM" id="Coils"/>
    </source>
</evidence>
<dbReference type="Proteomes" id="UP000226431">
    <property type="component" value="Unassembled WGS sequence"/>
</dbReference>
<reference evidence="3 4" key="1">
    <citation type="submission" date="2017-06" db="EMBL/GenBank/DDBJ databases">
        <title>Ant-infecting Ophiocordyceps genomes reveal a high diversity of potential behavioral manipulation genes and a possible major role for enterotoxins.</title>
        <authorList>
            <person name="De Bekker C."/>
            <person name="Evans H.C."/>
            <person name="Brachmann A."/>
            <person name="Hughes D.P."/>
        </authorList>
    </citation>
    <scope>NUCLEOTIDE SEQUENCE [LARGE SCALE GENOMIC DNA]</scope>
    <source>
        <strain evidence="3 4">Map16</strain>
    </source>
</reference>
<dbReference type="EMBL" id="NJES01000341">
    <property type="protein sequence ID" value="PHH73481.1"/>
    <property type="molecule type" value="Genomic_DNA"/>
</dbReference>
<proteinExistence type="predicted"/>